<dbReference type="InterPro" id="IPR014054">
    <property type="entry name" value="Phage_regulatory_Rha"/>
</dbReference>
<accession>A0A450WGR4</accession>
<feature type="coiled-coil region" evidence="1">
    <location>
        <begin position="111"/>
        <end position="162"/>
    </location>
</feature>
<dbReference type="EMBL" id="CAADFN010000022">
    <property type="protein sequence ID" value="VFK16247.1"/>
    <property type="molecule type" value="Genomic_DNA"/>
</dbReference>
<gene>
    <name evidence="3" type="ORF">BECKLFY1418C_GA0070996_102215</name>
</gene>
<protein>
    <submittedName>
        <fullName evidence="3">Phage regulatory protein, rha family</fullName>
    </submittedName>
</protein>
<dbReference type="Pfam" id="PF09669">
    <property type="entry name" value="Phage_pRha"/>
    <property type="match status" value="1"/>
</dbReference>
<keyword evidence="1" id="KW-0175">Coiled coil</keyword>
<feature type="compositionally biased region" description="Basic and acidic residues" evidence="2">
    <location>
        <begin position="219"/>
        <end position="241"/>
    </location>
</feature>
<evidence type="ECO:0000313" key="3">
    <source>
        <dbReference type="EMBL" id="VFK16247.1"/>
    </source>
</evidence>
<feature type="region of interest" description="Disordered" evidence="2">
    <location>
        <begin position="214"/>
        <end position="247"/>
    </location>
</feature>
<organism evidence="3">
    <name type="scientific">Candidatus Kentrum sp. LFY</name>
    <dbReference type="NCBI Taxonomy" id="2126342"/>
    <lineage>
        <taxon>Bacteria</taxon>
        <taxon>Pseudomonadati</taxon>
        <taxon>Pseudomonadota</taxon>
        <taxon>Gammaproteobacteria</taxon>
        <taxon>Candidatus Kentrum</taxon>
    </lineage>
</organism>
<evidence type="ECO:0000256" key="2">
    <source>
        <dbReference type="SAM" id="MobiDB-lite"/>
    </source>
</evidence>
<name>A0A450WGR4_9GAMM</name>
<reference evidence="3" key="1">
    <citation type="submission" date="2019-02" db="EMBL/GenBank/DDBJ databases">
        <authorList>
            <person name="Gruber-Vodicka R. H."/>
            <person name="Seah K. B. B."/>
        </authorList>
    </citation>
    <scope>NUCLEOTIDE SEQUENCE</scope>
    <source>
        <strain evidence="3">BECK_BY7</strain>
    </source>
</reference>
<dbReference type="AlphaFoldDB" id="A0A450WGR4"/>
<dbReference type="NCBIfam" id="TIGR02681">
    <property type="entry name" value="phage_pRha"/>
    <property type="match status" value="1"/>
</dbReference>
<sequence>MNDAPRKIDHMARLHRDGERIFTTSQDIARRFGKQHKNILRDIDDLECSAEYRRLNFEPTVYERPNPSGGKPIPTRMFEITRDGFVILAMGFTGRRAMEWKERYIAAFNAMEQELRERHDARLVLENTENMRRLIHAQDNFILSLQRENQRLAHKVRSAERDGTRLSWARRPMAQQEYDEVQAYRKTGLTWTEVVKACSHRSPNSLSRQFRRFRAAHGSQDHRVDQPEGRLPREKRVKREGEEDESM</sequence>
<proteinExistence type="predicted"/>
<evidence type="ECO:0000256" key="1">
    <source>
        <dbReference type="SAM" id="Coils"/>
    </source>
</evidence>